<dbReference type="PANTHER" id="PTHR21485:SF6">
    <property type="entry name" value="N-ACYLNEURAMINATE CYTIDYLYLTRANSFERASE-RELATED"/>
    <property type="match status" value="1"/>
</dbReference>
<dbReference type="EMBL" id="SJSA01000002">
    <property type="protein sequence ID" value="TGG36741.1"/>
    <property type="molecule type" value="Genomic_DNA"/>
</dbReference>
<gene>
    <name evidence="1" type="ORF">EZ315_12980</name>
</gene>
<dbReference type="InterPro" id="IPR050793">
    <property type="entry name" value="CMP-NeuNAc_synthase"/>
</dbReference>
<protein>
    <submittedName>
        <fullName evidence="1">Cytidylyltransferase</fullName>
    </submittedName>
</protein>
<name>A0A4Z0V5L5_9BACT</name>
<dbReference type="RefSeq" id="WP_135472452.1">
    <property type="nucleotide sequence ID" value="NZ_CASJDB010000079.1"/>
</dbReference>
<dbReference type="Pfam" id="PF02348">
    <property type="entry name" value="CTP_transf_3"/>
    <property type="match status" value="1"/>
</dbReference>
<organism evidence="1 2">
    <name type="scientific">Duncaniella freteri</name>
    <dbReference type="NCBI Taxonomy" id="2530391"/>
    <lineage>
        <taxon>Bacteria</taxon>
        <taxon>Pseudomonadati</taxon>
        <taxon>Bacteroidota</taxon>
        <taxon>Bacteroidia</taxon>
        <taxon>Bacteroidales</taxon>
        <taxon>Muribaculaceae</taxon>
        <taxon>Duncaniella</taxon>
    </lineage>
</organism>
<evidence type="ECO:0000313" key="1">
    <source>
        <dbReference type="EMBL" id="TGG36741.1"/>
    </source>
</evidence>
<dbReference type="InterPro" id="IPR003329">
    <property type="entry name" value="Cytidylyl_trans"/>
</dbReference>
<dbReference type="AlphaFoldDB" id="A0A4Z0V5L5"/>
<dbReference type="PANTHER" id="PTHR21485">
    <property type="entry name" value="HAD SUPERFAMILY MEMBERS CMAS AND KDSC"/>
    <property type="match status" value="1"/>
</dbReference>
<dbReference type="Proteomes" id="UP000297635">
    <property type="component" value="Unassembled WGS sequence"/>
</dbReference>
<evidence type="ECO:0000313" key="2">
    <source>
        <dbReference type="Proteomes" id="UP000297635"/>
    </source>
</evidence>
<dbReference type="Gene3D" id="3.90.550.10">
    <property type="entry name" value="Spore Coat Polysaccharide Biosynthesis Protein SpsA, Chain A"/>
    <property type="match status" value="1"/>
</dbReference>
<proteinExistence type="predicted"/>
<keyword evidence="2" id="KW-1185">Reference proteome</keyword>
<dbReference type="InterPro" id="IPR029044">
    <property type="entry name" value="Nucleotide-diphossugar_trans"/>
</dbReference>
<keyword evidence="1" id="KW-0548">Nucleotidyltransferase</keyword>
<dbReference type="GeneID" id="82150704"/>
<keyword evidence="1" id="KW-0808">Transferase</keyword>
<dbReference type="SUPFAM" id="SSF53448">
    <property type="entry name" value="Nucleotide-diphospho-sugar transferases"/>
    <property type="match status" value="1"/>
</dbReference>
<comment type="caution">
    <text evidence="1">The sequence shown here is derived from an EMBL/GenBank/DDBJ whole genome shotgun (WGS) entry which is preliminary data.</text>
</comment>
<accession>A0A4Z0V5L5</accession>
<reference evidence="1 2" key="1">
    <citation type="submission" date="2019-02" db="EMBL/GenBank/DDBJ databases">
        <title>Isolation and identification of novel species under the genus Muribaculum.</title>
        <authorList>
            <person name="Miyake S."/>
            <person name="Ding Y."/>
            <person name="Low A."/>
            <person name="Soh M."/>
            <person name="Seedorf H."/>
        </authorList>
    </citation>
    <scope>NUCLEOTIDE SEQUENCE [LARGE SCALE GENOMIC DNA]</scope>
    <source>
        <strain evidence="1 2">TLL-A3</strain>
    </source>
</reference>
<dbReference type="GO" id="GO:0008781">
    <property type="term" value="F:N-acylneuraminate cytidylyltransferase activity"/>
    <property type="evidence" value="ECO:0007669"/>
    <property type="project" value="TreeGrafter"/>
</dbReference>
<sequence length="235" mass="26706">MIVSNPKQKITAVIPIRRGSQRVKDKNLRPFGDTCLMELKIRTLMQVPEIDEIIVNTNSEDAIRIVNECYAVGGVKTYRREEYYASSECSGSEFFRNLGEVTDTDVFMYCPCTSPFVKPETISQCIRAYAERGENDCVSTVSQIKEFLWLDGKPLNYDPSNAPNSQDLPDMVALNFGVTVIGRQDLINNRNIIGKNPRFVVTSDIEAIDIDTPLDFYIAEQIYRKTVIEKLELLE</sequence>